<organism evidence="2 3">
    <name type="scientific">Tetraparma gracilis</name>
    <dbReference type="NCBI Taxonomy" id="2962635"/>
    <lineage>
        <taxon>Eukaryota</taxon>
        <taxon>Sar</taxon>
        <taxon>Stramenopiles</taxon>
        <taxon>Ochrophyta</taxon>
        <taxon>Bolidophyceae</taxon>
        <taxon>Parmales</taxon>
        <taxon>Triparmaceae</taxon>
        <taxon>Tetraparma</taxon>
    </lineage>
</organism>
<gene>
    <name evidence="2" type="ORF">TeGR_g9131</name>
</gene>
<dbReference type="EMBL" id="BRYB01002586">
    <property type="protein sequence ID" value="GMI22140.1"/>
    <property type="molecule type" value="Genomic_DNA"/>
</dbReference>
<name>A0ABQ6M9F6_9STRA</name>
<evidence type="ECO:0000256" key="1">
    <source>
        <dbReference type="SAM" id="MobiDB-lite"/>
    </source>
</evidence>
<sequence length="230" mass="24811">MQHTGGAFKKLNWHGSAWPPLSAFAEAETDDDLLIRGCKVTNVSNVSLSRGNMTGYMSGKKTDDQLVKMVGITVALPAAFAGSVAEDVEPFIKTCLAPTWSGGALPAVTAGDGSTFTFLGENTLLSLLRAESGVVGDDPLQEGDEITITTRAKSLFLRKVEITKQGRNLAMRDQHAVTNLYVQKAVNVDEGLVENMRGAEAQIALIAKRKEEEEKAKASEPKDVEDDEWD</sequence>
<proteinExistence type="predicted"/>
<evidence type="ECO:0000313" key="3">
    <source>
        <dbReference type="Proteomes" id="UP001165060"/>
    </source>
</evidence>
<feature type="compositionally biased region" description="Basic and acidic residues" evidence="1">
    <location>
        <begin position="210"/>
        <end position="222"/>
    </location>
</feature>
<keyword evidence="3" id="KW-1185">Reference proteome</keyword>
<protein>
    <submittedName>
        <fullName evidence="2">Uncharacterized protein</fullName>
    </submittedName>
</protein>
<reference evidence="2 3" key="1">
    <citation type="journal article" date="2023" name="Commun. Biol.">
        <title>Genome analysis of Parmales, the sister group of diatoms, reveals the evolutionary specialization of diatoms from phago-mixotrophs to photoautotrophs.</title>
        <authorList>
            <person name="Ban H."/>
            <person name="Sato S."/>
            <person name="Yoshikawa S."/>
            <person name="Yamada K."/>
            <person name="Nakamura Y."/>
            <person name="Ichinomiya M."/>
            <person name="Sato N."/>
            <person name="Blanc-Mathieu R."/>
            <person name="Endo H."/>
            <person name="Kuwata A."/>
            <person name="Ogata H."/>
        </authorList>
    </citation>
    <scope>NUCLEOTIDE SEQUENCE [LARGE SCALE GENOMIC DNA]</scope>
</reference>
<dbReference type="Proteomes" id="UP001165060">
    <property type="component" value="Unassembled WGS sequence"/>
</dbReference>
<accession>A0ABQ6M9F6</accession>
<comment type="caution">
    <text evidence="2">The sequence shown here is derived from an EMBL/GenBank/DDBJ whole genome shotgun (WGS) entry which is preliminary data.</text>
</comment>
<feature type="region of interest" description="Disordered" evidence="1">
    <location>
        <begin position="210"/>
        <end position="230"/>
    </location>
</feature>
<evidence type="ECO:0000313" key="2">
    <source>
        <dbReference type="EMBL" id="GMI22140.1"/>
    </source>
</evidence>